<dbReference type="PROSITE" id="PS00108">
    <property type="entry name" value="PROTEIN_KINASE_ST"/>
    <property type="match status" value="1"/>
</dbReference>
<dbReference type="SUPFAM" id="SSF56112">
    <property type="entry name" value="Protein kinase-like (PK-like)"/>
    <property type="match status" value="1"/>
</dbReference>
<evidence type="ECO:0000256" key="5">
    <source>
        <dbReference type="ARBA" id="ARBA00022777"/>
    </source>
</evidence>
<dbReference type="InterPro" id="IPR017441">
    <property type="entry name" value="Protein_kinase_ATP_BS"/>
</dbReference>
<dbReference type="Gene3D" id="3.30.200.20">
    <property type="entry name" value="Phosphorylase Kinase, domain 1"/>
    <property type="match status" value="1"/>
</dbReference>
<dbReference type="InterPro" id="IPR008271">
    <property type="entry name" value="Ser/Thr_kinase_AS"/>
</dbReference>
<evidence type="ECO:0000256" key="8">
    <source>
        <dbReference type="RuleBase" id="RU000304"/>
    </source>
</evidence>
<dbReference type="PIRSF" id="PIRSF000654">
    <property type="entry name" value="Integrin-linked_kinase"/>
    <property type="match status" value="1"/>
</dbReference>
<dbReference type="Pfam" id="PF00069">
    <property type="entry name" value="Pkinase"/>
    <property type="match status" value="1"/>
</dbReference>
<evidence type="ECO:0000259" key="9">
    <source>
        <dbReference type="PROSITE" id="PS50011"/>
    </source>
</evidence>
<dbReference type="PROSITE" id="PS00107">
    <property type="entry name" value="PROTEIN_KINASE_ATP"/>
    <property type="match status" value="1"/>
</dbReference>
<dbReference type="InterPro" id="IPR050108">
    <property type="entry name" value="CDK"/>
</dbReference>
<evidence type="ECO:0000256" key="6">
    <source>
        <dbReference type="ARBA" id="ARBA00022840"/>
    </source>
</evidence>
<keyword evidence="6 7" id="KW-0067">ATP-binding</keyword>
<evidence type="ECO:0000313" key="11">
    <source>
        <dbReference type="Proteomes" id="UP001516464"/>
    </source>
</evidence>
<dbReference type="GO" id="GO:0016301">
    <property type="term" value="F:kinase activity"/>
    <property type="evidence" value="ECO:0007669"/>
    <property type="project" value="UniProtKB-KW"/>
</dbReference>
<evidence type="ECO:0000256" key="2">
    <source>
        <dbReference type="ARBA" id="ARBA00022527"/>
    </source>
</evidence>
<evidence type="ECO:0000256" key="3">
    <source>
        <dbReference type="ARBA" id="ARBA00022679"/>
    </source>
</evidence>
<dbReference type="EMBL" id="SBIQ01000008">
    <property type="protein sequence ID" value="KAF7684568.1"/>
    <property type="molecule type" value="Genomic_DNA"/>
</dbReference>
<keyword evidence="4 7" id="KW-0547">Nucleotide-binding</keyword>
<sequence length="273" mass="31282">MEKHQKNITKDLARYLQSKFIGSGTYSEVFEGIDTITNEKVAMKKIRLSKDEGIPGTALREISILRNLKHVNILTLKSVIHTDKILVMVFEFVDYDLKEYIAHHPHNTIDLIKQLCDGLSYIHNKMIVHRDLKPQNILVNKKGILKIADFGLARSMQMEMNTYANEVITLWYRPPELLKGATAYGTYIDIWSLGCIIVEMLSNQVLFKGTNNENQLKLISKYKTKFDFKELISTKVGKIQSFLMGIILGCLCIDVAERVTADEILFYLKSIGY</sequence>
<dbReference type="SMART" id="SM00220">
    <property type="entry name" value="S_TKc"/>
    <property type="match status" value="1"/>
</dbReference>
<dbReference type="PANTHER" id="PTHR24056">
    <property type="entry name" value="CELL DIVISION PROTEIN KINASE"/>
    <property type="match status" value="1"/>
</dbReference>
<keyword evidence="2 8" id="KW-0723">Serine/threonine-protein kinase</keyword>
<dbReference type="Gene3D" id="1.10.510.10">
    <property type="entry name" value="Transferase(Phosphotransferase) domain 1"/>
    <property type="match status" value="1"/>
</dbReference>
<accession>A0ABQ7I267</accession>
<organism evidence="10 11">
    <name type="scientific">Astathelohania contejeani</name>
    <dbReference type="NCBI Taxonomy" id="164912"/>
    <lineage>
        <taxon>Eukaryota</taxon>
        <taxon>Fungi</taxon>
        <taxon>Fungi incertae sedis</taxon>
        <taxon>Microsporidia</taxon>
        <taxon>Astathelohaniidae</taxon>
        <taxon>Astathelohania</taxon>
    </lineage>
</organism>
<name>A0ABQ7I267_9MICR</name>
<evidence type="ECO:0000256" key="4">
    <source>
        <dbReference type="ARBA" id="ARBA00022741"/>
    </source>
</evidence>
<dbReference type="GO" id="GO:0051301">
    <property type="term" value="P:cell division"/>
    <property type="evidence" value="ECO:0007669"/>
    <property type="project" value="UniProtKB-KW"/>
</dbReference>
<keyword evidence="10" id="KW-0132">Cell division</keyword>
<reference evidence="10 11" key="1">
    <citation type="submission" date="2019-01" db="EMBL/GenBank/DDBJ databases">
        <title>Genomes sequencing and comparative genomics of infectious freshwater microsporidia, Cucumispora dikerogammari and Thelohania contejeani.</title>
        <authorList>
            <person name="Cormier A."/>
            <person name="Giraud I."/>
            <person name="Wattier R."/>
            <person name="Teixeira M."/>
            <person name="Grandjean F."/>
            <person name="Rigaud T."/>
            <person name="Cordaux R."/>
        </authorList>
    </citation>
    <scope>NUCLEOTIDE SEQUENCE [LARGE SCALE GENOMIC DNA]</scope>
    <source>
        <strain evidence="10">T1</strain>
        <tissue evidence="10">Spores</tissue>
    </source>
</reference>
<evidence type="ECO:0000313" key="10">
    <source>
        <dbReference type="EMBL" id="KAF7684568.1"/>
    </source>
</evidence>
<dbReference type="InterPro" id="IPR011009">
    <property type="entry name" value="Kinase-like_dom_sf"/>
</dbReference>
<evidence type="ECO:0000256" key="7">
    <source>
        <dbReference type="PROSITE-ProRule" id="PRU10141"/>
    </source>
</evidence>
<dbReference type="PANTHER" id="PTHR24056:SF46">
    <property type="entry name" value="CYCLIN-DEPENDENT KINASE 5"/>
    <property type="match status" value="1"/>
</dbReference>
<dbReference type="InterPro" id="IPR000719">
    <property type="entry name" value="Prot_kinase_dom"/>
</dbReference>
<feature type="binding site" evidence="7">
    <location>
        <position position="44"/>
    </location>
    <ligand>
        <name>ATP</name>
        <dbReference type="ChEBI" id="CHEBI:30616"/>
    </ligand>
</feature>
<feature type="domain" description="Protein kinase" evidence="9">
    <location>
        <begin position="15"/>
        <end position="273"/>
    </location>
</feature>
<dbReference type="Proteomes" id="UP001516464">
    <property type="component" value="Unassembled WGS sequence"/>
</dbReference>
<protein>
    <submittedName>
        <fullName evidence="10">Cell division protein kinase</fullName>
    </submittedName>
</protein>
<keyword evidence="10" id="KW-0131">Cell cycle</keyword>
<keyword evidence="5 10" id="KW-0418">Kinase</keyword>
<evidence type="ECO:0000256" key="1">
    <source>
        <dbReference type="ARBA" id="ARBA00006485"/>
    </source>
</evidence>
<comment type="similarity">
    <text evidence="1">Belongs to the protein kinase superfamily. CMGC Ser/Thr protein kinase family. CDC2/CDKX subfamily.</text>
</comment>
<keyword evidence="3" id="KW-0808">Transferase</keyword>
<gene>
    <name evidence="10" type="ORF">TCON_0246</name>
</gene>
<comment type="caution">
    <text evidence="10">The sequence shown here is derived from an EMBL/GenBank/DDBJ whole genome shotgun (WGS) entry which is preliminary data.</text>
</comment>
<proteinExistence type="inferred from homology"/>
<keyword evidence="11" id="KW-1185">Reference proteome</keyword>
<dbReference type="PROSITE" id="PS50011">
    <property type="entry name" value="PROTEIN_KINASE_DOM"/>
    <property type="match status" value="1"/>
</dbReference>